<evidence type="ECO:0000313" key="2">
    <source>
        <dbReference type="EMBL" id="KAK0475156.1"/>
    </source>
</evidence>
<organism evidence="2 3">
    <name type="scientific">Armillaria novae-zelandiae</name>
    <dbReference type="NCBI Taxonomy" id="153914"/>
    <lineage>
        <taxon>Eukaryota</taxon>
        <taxon>Fungi</taxon>
        <taxon>Dikarya</taxon>
        <taxon>Basidiomycota</taxon>
        <taxon>Agaricomycotina</taxon>
        <taxon>Agaricomycetes</taxon>
        <taxon>Agaricomycetidae</taxon>
        <taxon>Agaricales</taxon>
        <taxon>Marasmiineae</taxon>
        <taxon>Physalacriaceae</taxon>
        <taxon>Armillaria</taxon>
    </lineage>
</organism>
<dbReference type="AlphaFoldDB" id="A0AA39P090"/>
<protein>
    <recommendedName>
        <fullName evidence="4">SPO22-domain-containing protein</fullName>
    </recommendedName>
</protein>
<reference evidence="2" key="1">
    <citation type="submission" date="2023-06" db="EMBL/GenBank/DDBJ databases">
        <authorList>
            <consortium name="Lawrence Berkeley National Laboratory"/>
            <person name="Ahrendt S."/>
            <person name="Sahu N."/>
            <person name="Indic B."/>
            <person name="Wong-Bajracharya J."/>
            <person name="Merenyi Z."/>
            <person name="Ke H.-M."/>
            <person name="Monk M."/>
            <person name="Kocsube S."/>
            <person name="Drula E."/>
            <person name="Lipzen A."/>
            <person name="Balint B."/>
            <person name="Henrissat B."/>
            <person name="Andreopoulos B."/>
            <person name="Martin F.M."/>
            <person name="Harder C.B."/>
            <person name="Rigling D."/>
            <person name="Ford K.L."/>
            <person name="Foster G.D."/>
            <person name="Pangilinan J."/>
            <person name="Papanicolaou A."/>
            <person name="Barry K."/>
            <person name="LaButti K."/>
            <person name="Viragh M."/>
            <person name="Koriabine M."/>
            <person name="Yan M."/>
            <person name="Riley R."/>
            <person name="Champramary S."/>
            <person name="Plett K.L."/>
            <person name="Tsai I.J."/>
            <person name="Slot J."/>
            <person name="Sipos G."/>
            <person name="Plett J."/>
            <person name="Nagy L.G."/>
            <person name="Grigoriev I.V."/>
        </authorList>
    </citation>
    <scope>NUCLEOTIDE SEQUENCE</scope>
    <source>
        <strain evidence="2">ICMP 16352</strain>
    </source>
</reference>
<dbReference type="Proteomes" id="UP001175227">
    <property type="component" value="Unassembled WGS sequence"/>
</dbReference>
<evidence type="ECO:0000256" key="1">
    <source>
        <dbReference type="ARBA" id="ARBA00023254"/>
    </source>
</evidence>
<dbReference type="InterPro" id="IPR013940">
    <property type="entry name" value="Spo22/ZIP4/TEX11"/>
</dbReference>
<sequence length="967" mass="107072">MSTAKKRSARGVFEAIQDLLTRAKSQLDDPSQHAALVQDLHQVASLAESFTDQRPQELADVLDQEGVNLWNICSLVDGRAVVAALRLAAFRLVEAGLEPKPGIESLLHVLQMASKTGATLSELGNIDGAGCVLTSAAKFEELLRNAPDPDGTHRQARARAIVVYFSSRMDAAWKEGNHTLADFMSSKITHDDQRLALLPPHDRTLLATKFHAIGRAILKSHATSDNNGTKPADAVVWLQKAFTMADQLDDSAVSGVPQLKISMLRTLARAYFLSGSYDSAEATLDELVPSIDSSDHPASSEYQELRWLRLAILKRRKAGDPAVLDGQHDHTDALVISNPFAGPDNLFRLAFKSIIDHMEFTESRITDVLQDLRTISHQHALVTAVNQHCLKRALACPDRSSGHVGRLLLSLIVHCSKDEGHARAMAALDAAFTSIHEADYELPSVPATACLTLLWQYGDRHYHAKRWSDAADWFVAGSHGLFWERCPGSSAKCLRKAALCYIEHREYARASAVIRRCPITEAATHYVIFLTAVHQGIDDEAIRAVHSMMQSADFDRKMLLLATQVSHASANRRILLAALEALLKTLKLAKGGETVLEAMALLRCIIKLVLRLLTEPAADKPVLIGTMVEHFRTAKILIEAANAQKALNLIRKDVSWLWRTAFNCAVQGCSEWECEERISDLFDIARDLLETCCEASSTSPVDVDAEVYLHLIIASFSGVSGRVFALRQSREPDSDSETNIIMNARVRDISSEIRTCRERVEEIQGKGVITDENDVVRIGYFLHTLRVFEVEVLVRLGEWEAVGRVVEDTVKAGPLAASTYEAIADILWVRKDCPINILYVGLEAILRASLDHSSLSIDKFSRWLRALCTIMIARNDRLKAVGYVEQAVGVIEGSVGGDEPYPMDERFWLLSTAYNVGFECLESSAFDEAKRWFESSTVICRYVPGGKERAEKISDTYTRLLERCSTG</sequence>
<dbReference type="EMBL" id="JAUEPR010000024">
    <property type="protein sequence ID" value="KAK0475156.1"/>
    <property type="molecule type" value="Genomic_DNA"/>
</dbReference>
<dbReference type="GO" id="GO:0090173">
    <property type="term" value="P:regulation of synaptonemal complex assembly"/>
    <property type="evidence" value="ECO:0007669"/>
    <property type="project" value="InterPro"/>
</dbReference>
<evidence type="ECO:0000313" key="3">
    <source>
        <dbReference type="Proteomes" id="UP001175227"/>
    </source>
</evidence>
<keyword evidence="1" id="KW-0469">Meiosis</keyword>
<dbReference type="PANTHER" id="PTHR40375:SF2">
    <property type="entry name" value="SPORULATION-SPECIFIC PROTEIN 22"/>
    <property type="match status" value="1"/>
</dbReference>
<comment type="caution">
    <text evidence="2">The sequence shown here is derived from an EMBL/GenBank/DDBJ whole genome shotgun (WGS) entry which is preliminary data.</text>
</comment>
<evidence type="ECO:0008006" key="4">
    <source>
        <dbReference type="Google" id="ProtNLM"/>
    </source>
</evidence>
<dbReference type="InterPro" id="IPR039057">
    <property type="entry name" value="Spo22/ZIP4"/>
</dbReference>
<accession>A0AA39P090</accession>
<dbReference type="Pfam" id="PF08631">
    <property type="entry name" value="SPO22"/>
    <property type="match status" value="1"/>
</dbReference>
<keyword evidence="3" id="KW-1185">Reference proteome</keyword>
<gene>
    <name evidence="2" type="ORF">IW261DRAFT_1595606</name>
</gene>
<dbReference type="GO" id="GO:0051321">
    <property type="term" value="P:meiotic cell cycle"/>
    <property type="evidence" value="ECO:0007669"/>
    <property type="project" value="UniProtKB-KW"/>
</dbReference>
<proteinExistence type="predicted"/>
<dbReference type="PANTHER" id="PTHR40375">
    <property type="entry name" value="SPORULATION-SPECIFIC PROTEIN 22"/>
    <property type="match status" value="1"/>
</dbReference>
<name>A0AA39P090_9AGAR</name>